<organism evidence="4 5">
    <name type="scientific">Meloidogyne javanica</name>
    <name type="common">Root-knot nematode worm</name>
    <dbReference type="NCBI Taxonomy" id="6303"/>
    <lineage>
        <taxon>Eukaryota</taxon>
        <taxon>Metazoa</taxon>
        <taxon>Ecdysozoa</taxon>
        <taxon>Nematoda</taxon>
        <taxon>Chromadorea</taxon>
        <taxon>Rhabditida</taxon>
        <taxon>Tylenchina</taxon>
        <taxon>Tylenchomorpha</taxon>
        <taxon>Tylenchoidea</taxon>
        <taxon>Meloidogynidae</taxon>
        <taxon>Meloidogyninae</taxon>
        <taxon>Meloidogyne</taxon>
        <taxon>Meloidogyne incognita group</taxon>
    </lineage>
</organism>
<evidence type="ECO:0000256" key="2">
    <source>
        <dbReference type="ARBA" id="ARBA00022898"/>
    </source>
</evidence>
<evidence type="ECO:0000259" key="3">
    <source>
        <dbReference type="Pfam" id="PF00155"/>
    </source>
</evidence>
<proteinExistence type="inferred from homology"/>
<dbReference type="InterPro" id="IPR004838">
    <property type="entry name" value="NHTrfase_class1_PyrdxlP-BS"/>
</dbReference>
<evidence type="ECO:0000313" key="5">
    <source>
        <dbReference type="WBParaSite" id="scaffold11647_cov272.g15777"/>
    </source>
</evidence>
<name>A0A915LG38_MELJA</name>
<dbReference type="GO" id="GO:0006572">
    <property type="term" value="P:L-tyrosine catabolic process"/>
    <property type="evidence" value="ECO:0007669"/>
    <property type="project" value="TreeGrafter"/>
</dbReference>
<dbReference type="InterPro" id="IPR015421">
    <property type="entry name" value="PyrdxlP-dep_Trfase_major"/>
</dbReference>
<dbReference type="PROSITE" id="PS00105">
    <property type="entry name" value="AA_TRANSFER_CLASS_1"/>
    <property type="match status" value="1"/>
</dbReference>
<reference evidence="5" key="1">
    <citation type="submission" date="2022-11" db="UniProtKB">
        <authorList>
            <consortium name="WormBaseParasite"/>
        </authorList>
    </citation>
    <scope>IDENTIFICATION</scope>
</reference>
<dbReference type="Gene3D" id="3.40.640.10">
    <property type="entry name" value="Type I PLP-dependent aspartate aminotransferase-like (Major domain)"/>
    <property type="match status" value="1"/>
</dbReference>
<dbReference type="InterPro" id="IPR004839">
    <property type="entry name" value="Aminotransferase_I/II_large"/>
</dbReference>
<protein>
    <submittedName>
        <fullName evidence="5">Aminotransferase class I/classII domain-containing protein</fullName>
    </submittedName>
</protein>
<keyword evidence="4" id="KW-1185">Reference proteome</keyword>
<dbReference type="PANTHER" id="PTHR45744">
    <property type="entry name" value="TYROSINE AMINOTRANSFERASE"/>
    <property type="match status" value="1"/>
</dbReference>
<dbReference type="GO" id="GO:0006559">
    <property type="term" value="P:L-phenylalanine catabolic process"/>
    <property type="evidence" value="ECO:0007669"/>
    <property type="project" value="TreeGrafter"/>
</dbReference>
<dbReference type="PANTHER" id="PTHR45744:SF2">
    <property type="entry name" value="TYROSINE AMINOTRANSFERASE"/>
    <property type="match status" value="1"/>
</dbReference>
<evidence type="ECO:0000313" key="4">
    <source>
        <dbReference type="Proteomes" id="UP000887561"/>
    </source>
</evidence>
<keyword evidence="2" id="KW-0663">Pyridoxal phosphate</keyword>
<dbReference type="GO" id="GO:0004838">
    <property type="term" value="F:L-tyrosine-2-oxoglutarate transaminase activity"/>
    <property type="evidence" value="ECO:0007669"/>
    <property type="project" value="TreeGrafter"/>
</dbReference>
<accession>A0A915LG38</accession>
<evidence type="ECO:0000256" key="1">
    <source>
        <dbReference type="ARBA" id="ARBA00007441"/>
    </source>
</evidence>
<dbReference type="SUPFAM" id="SSF53383">
    <property type="entry name" value="PLP-dependent transferases"/>
    <property type="match status" value="1"/>
</dbReference>
<dbReference type="InterPro" id="IPR015424">
    <property type="entry name" value="PyrdxlP-dep_Trfase"/>
</dbReference>
<dbReference type="Pfam" id="PF00155">
    <property type="entry name" value="Aminotran_1_2"/>
    <property type="match status" value="1"/>
</dbReference>
<dbReference type="GO" id="GO:0030170">
    <property type="term" value="F:pyridoxal phosphate binding"/>
    <property type="evidence" value="ECO:0007669"/>
    <property type="project" value="InterPro"/>
</dbReference>
<dbReference type="AlphaFoldDB" id="A0A915LG38"/>
<feature type="domain" description="Aminotransferase class I/classII large" evidence="3">
    <location>
        <begin position="34"/>
        <end position="101"/>
    </location>
</feature>
<comment type="similarity">
    <text evidence="1">Belongs to the class-I pyridoxal-phosphate-dependent aminotransferase family.</text>
</comment>
<sequence>MDDRGLIDLTHLESLIVSQMRAIIVNNPLNPTGGVHIIADEIYGDLVYGEGAHFRPMATLSPRVPIITCDGVGKRYLVPGWRLGWLIVHDRCGGILSEIKKGIVALSQNIVGDITQGKLIKTFRGHQSYVLVVILIRDQLFWFLARLMERYPLDLRLILLTEYPSNYLEFQKTCFVSAG</sequence>
<dbReference type="WBParaSite" id="scaffold11647_cov272.g15777">
    <property type="protein sequence ID" value="scaffold11647_cov272.g15777"/>
    <property type="gene ID" value="scaffold11647_cov272.g15777"/>
</dbReference>
<dbReference type="Proteomes" id="UP000887561">
    <property type="component" value="Unplaced"/>
</dbReference>